<keyword evidence="7 11" id="KW-0547">Nucleotide-binding</keyword>
<dbReference type="InterPro" id="IPR017441">
    <property type="entry name" value="Protein_kinase_ATP_BS"/>
</dbReference>
<protein>
    <submittedName>
        <fullName evidence="14">Serine/threonine protein kinase</fullName>
    </submittedName>
</protein>
<feature type="binding site" evidence="11">
    <location>
        <position position="503"/>
    </location>
    <ligand>
        <name>ATP</name>
        <dbReference type="ChEBI" id="CHEBI:30616"/>
    </ligand>
</feature>
<gene>
    <name evidence="14" type="ORF">KFL_002800190</name>
</gene>
<keyword evidence="5" id="KW-0808">Transferase</keyword>
<dbReference type="GO" id="GO:0004674">
    <property type="term" value="F:protein serine/threonine kinase activity"/>
    <property type="evidence" value="ECO:0007669"/>
    <property type="project" value="UniProtKB-KW"/>
</dbReference>
<keyword evidence="8 14" id="KW-0418">Kinase</keyword>
<dbReference type="PANTHER" id="PTHR48056">
    <property type="entry name" value="LRR RECEPTOR-LIKE SERINE/THREONINE-PROTEIN KINASE-RELATED"/>
    <property type="match status" value="1"/>
</dbReference>
<dbReference type="InterPro" id="IPR001611">
    <property type="entry name" value="Leu-rich_rpt"/>
</dbReference>
<dbReference type="EMBL" id="DF237229">
    <property type="protein sequence ID" value="GAQ86289.1"/>
    <property type="molecule type" value="Genomic_DNA"/>
</dbReference>
<evidence type="ECO:0000259" key="13">
    <source>
        <dbReference type="PROSITE" id="PS50011"/>
    </source>
</evidence>
<dbReference type="Pfam" id="PF08263">
    <property type="entry name" value="LRRNT_2"/>
    <property type="match status" value="1"/>
</dbReference>
<keyword evidence="4" id="KW-0433">Leucine-rich repeat</keyword>
<dbReference type="PROSITE" id="PS00108">
    <property type="entry name" value="PROTEIN_KINASE_ST"/>
    <property type="match status" value="1"/>
</dbReference>
<dbReference type="PROSITE" id="PS50011">
    <property type="entry name" value="PROTEIN_KINASE_DOM"/>
    <property type="match status" value="1"/>
</dbReference>
<dbReference type="PROSITE" id="PS51450">
    <property type="entry name" value="LRR"/>
    <property type="match status" value="1"/>
</dbReference>
<comment type="subcellular location">
    <subcellularLocation>
        <location evidence="1">Membrane</location>
    </subcellularLocation>
</comment>
<keyword evidence="10" id="KW-0325">Glycoprotein</keyword>
<evidence type="ECO:0000313" key="14">
    <source>
        <dbReference type="EMBL" id="GAQ86289.1"/>
    </source>
</evidence>
<dbReference type="SMART" id="SM00220">
    <property type="entry name" value="S_TKc"/>
    <property type="match status" value="1"/>
</dbReference>
<dbReference type="Proteomes" id="UP000054558">
    <property type="component" value="Unassembled WGS sequence"/>
</dbReference>
<dbReference type="InterPro" id="IPR013210">
    <property type="entry name" value="LRR_N_plant-typ"/>
</dbReference>
<dbReference type="InterPro" id="IPR008271">
    <property type="entry name" value="Ser/Thr_kinase_AS"/>
</dbReference>
<proteinExistence type="inferred from homology"/>
<dbReference type="InterPro" id="IPR050647">
    <property type="entry name" value="Plant_LRR-RLKs"/>
</dbReference>
<dbReference type="OrthoDB" id="4062651at2759"/>
<evidence type="ECO:0000256" key="5">
    <source>
        <dbReference type="ARBA" id="ARBA00022679"/>
    </source>
</evidence>
<name>A0A1Y1IA36_KLENI</name>
<evidence type="ECO:0000256" key="8">
    <source>
        <dbReference type="ARBA" id="ARBA00022777"/>
    </source>
</evidence>
<dbReference type="Pfam" id="PF07714">
    <property type="entry name" value="PK_Tyr_Ser-Thr"/>
    <property type="match status" value="1"/>
</dbReference>
<reference evidence="14 15" key="1">
    <citation type="journal article" date="2014" name="Nat. Commun.">
        <title>Klebsormidium flaccidum genome reveals primary factors for plant terrestrial adaptation.</title>
        <authorList>
            <person name="Hori K."/>
            <person name="Maruyama F."/>
            <person name="Fujisawa T."/>
            <person name="Togashi T."/>
            <person name="Yamamoto N."/>
            <person name="Seo M."/>
            <person name="Sato S."/>
            <person name="Yamada T."/>
            <person name="Mori H."/>
            <person name="Tajima N."/>
            <person name="Moriyama T."/>
            <person name="Ikeuchi M."/>
            <person name="Watanabe M."/>
            <person name="Wada H."/>
            <person name="Kobayashi K."/>
            <person name="Saito M."/>
            <person name="Masuda T."/>
            <person name="Sasaki-Sekimoto Y."/>
            <person name="Mashiguchi K."/>
            <person name="Awai K."/>
            <person name="Shimojima M."/>
            <person name="Masuda S."/>
            <person name="Iwai M."/>
            <person name="Nobusawa T."/>
            <person name="Narise T."/>
            <person name="Kondo S."/>
            <person name="Saito H."/>
            <person name="Sato R."/>
            <person name="Murakawa M."/>
            <person name="Ihara Y."/>
            <person name="Oshima-Yamada Y."/>
            <person name="Ohtaka K."/>
            <person name="Satoh M."/>
            <person name="Sonobe K."/>
            <person name="Ishii M."/>
            <person name="Ohtani R."/>
            <person name="Kanamori-Sato M."/>
            <person name="Honoki R."/>
            <person name="Miyazaki D."/>
            <person name="Mochizuki H."/>
            <person name="Umetsu J."/>
            <person name="Higashi K."/>
            <person name="Shibata D."/>
            <person name="Kamiya Y."/>
            <person name="Sato N."/>
            <person name="Nakamura Y."/>
            <person name="Tabata S."/>
            <person name="Ida S."/>
            <person name="Kurokawa K."/>
            <person name="Ohta H."/>
        </authorList>
    </citation>
    <scope>NUCLEOTIDE SEQUENCE [LARGE SCALE GENOMIC DNA]</scope>
    <source>
        <strain evidence="14 15">NIES-2285</strain>
    </source>
</reference>
<dbReference type="PROSITE" id="PS00107">
    <property type="entry name" value="PROTEIN_KINASE_ATP"/>
    <property type="match status" value="1"/>
</dbReference>
<dbReference type="STRING" id="105231.A0A1Y1IA36"/>
<evidence type="ECO:0000256" key="10">
    <source>
        <dbReference type="ARBA" id="ARBA00023180"/>
    </source>
</evidence>
<dbReference type="CDD" id="cd14066">
    <property type="entry name" value="STKc_IRAK"/>
    <property type="match status" value="1"/>
</dbReference>
<dbReference type="SUPFAM" id="SSF52058">
    <property type="entry name" value="L domain-like"/>
    <property type="match status" value="1"/>
</dbReference>
<evidence type="ECO:0000256" key="11">
    <source>
        <dbReference type="PROSITE-ProRule" id="PRU10141"/>
    </source>
</evidence>
<keyword evidence="9 11" id="KW-0067">ATP-binding</keyword>
<evidence type="ECO:0000256" key="1">
    <source>
        <dbReference type="ARBA" id="ARBA00004370"/>
    </source>
</evidence>
<evidence type="ECO:0000256" key="4">
    <source>
        <dbReference type="ARBA" id="ARBA00022614"/>
    </source>
</evidence>
<dbReference type="Gene3D" id="1.10.510.10">
    <property type="entry name" value="Transferase(Phosphotransferase) domain 1"/>
    <property type="match status" value="1"/>
</dbReference>
<dbReference type="InterPro" id="IPR000719">
    <property type="entry name" value="Prot_kinase_dom"/>
</dbReference>
<dbReference type="PANTHER" id="PTHR48056:SF81">
    <property type="entry name" value="RECEPTOR PROTEIN-TYROSINE KINASE CEPR1"/>
    <property type="match status" value="1"/>
</dbReference>
<accession>A0A1Y1IA36</accession>
<sequence length="829" mass="90163">MRPFRLPCGLGLIIYVAAIALWLVQVTAVASNADILMAIAANFEKNPRLDSWMPGTDPCSPPGWEGVACDGDIVTNLTLSRQCFSDTPADVCASRRAWPRLIGQFPQEVLYLTGLQILDLGNNSLSGTLPEGLGSLPLTYLILPLNTGLSGILPASLGNCTGMKEMHFNDNNFTGPIPDSFSRLVSMKALAMQNNAFSGPLPPFAVQDWKNLTYLNLNHNQFEGPIPLIGAMPRLQQLYLLGNRFVGSIPPQIGLLPAIQQIEIAEMKGITGPVPDVFNRIPLRDLLYIGFANNSLTGSIPPSLGELLSLELLALGNNELSGPIPASFANFSRGNLTSLDLHNNNLSGPIDVLFSMCQGKTCYYQNNHFQEGSRSTQSPVPVPIPVAPVMTSSSNVALVAAASAGGVAFFLALVCGVLFCCWKRQRQLSDYEQQKLPVETKEIVLSRSSAGGLVSGADEYSLAELEQATHNWSRSHCIGEGGFGHVYKGYLHTKNGRQLVAIKRGHPNTSRGEREFLQEIAAMSRLRHKHLVQLIGFCDSGGERCLVYEYMDNGTIRDHLWGSLASAGYIAWATRLKMAIGAARGLEYLHTAVEPPCIHRDVKCTNILLDAQFNAKVGDFGISKMEADFDAGATGVKGTIGYLDPNYVEYNELTTASDVYSFGICLLELATGKPVIGINGEGQRTNLLAWVIPLFLEGDIASVADPRMVNQYPAFSLDAFCKLALACIKKDPRRRPTISDVRIELERIEEGVLVTSSSSSSEGREVVIRPLSGDGCLSKRVMLNPFSQSDFYRRGLDYTESNSSGVSTTQDIEFNRSAWSGQITELEGR</sequence>
<dbReference type="Gene3D" id="3.30.200.20">
    <property type="entry name" value="Phosphorylase Kinase, domain 1"/>
    <property type="match status" value="1"/>
</dbReference>
<feature type="domain" description="Protein kinase" evidence="13">
    <location>
        <begin position="472"/>
        <end position="753"/>
    </location>
</feature>
<keyword evidence="12" id="KW-0472">Membrane</keyword>
<evidence type="ECO:0000256" key="6">
    <source>
        <dbReference type="ARBA" id="ARBA00022737"/>
    </source>
</evidence>
<evidence type="ECO:0000256" key="12">
    <source>
        <dbReference type="SAM" id="Phobius"/>
    </source>
</evidence>
<feature type="transmembrane region" description="Helical" evidence="12">
    <location>
        <begin position="396"/>
        <end position="422"/>
    </location>
</feature>
<keyword evidence="3 14" id="KW-0723">Serine/threonine-protein kinase</keyword>
<evidence type="ECO:0000256" key="7">
    <source>
        <dbReference type="ARBA" id="ARBA00022741"/>
    </source>
</evidence>
<keyword evidence="15" id="KW-1185">Reference proteome</keyword>
<dbReference type="FunFam" id="3.80.10.10:FF:000041">
    <property type="entry name" value="LRR receptor-like serine/threonine-protein kinase ERECTA"/>
    <property type="match status" value="1"/>
</dbReference>
<dbReference type="OMA" id="NWEGINC"/>
<keyword evidence="12" id="KW-0812">Transmembrane</keyword>
<evidence type="ECO:0000256" key="3">
    <source>
        <dbReference type="ARBA" id="ARBA00022527"/>
    </source>
</evidence>
<dbReference type="Pfam" id="PF00560">
    <property type="entry name" value="LRR_1"/>
    <property type="match status" value="5"/>
</dbReference>
<keyword evidence="6" id="KW-0677">Repeat</keyword>
<evidence type="ECO:0000256" key="2">
    <source>
        <dbReference type="ARBA" id="ARBA00008684"/>
    </source>
</evidence>
<comment type="similarity">
    <text evidence="2">Belongs to the protein kinase superfamily. Ser/Thr protein kinase family.</text>
</comment>
<dbReference type="InterPro" id="IPR032675">
    <property type="entry name" value="LRR_dom_sf"/>
</dbReference>
<evidence type="ECO:0000256" key="9">
    <source>
        <dbReference type="ARBA" id="ARBA00022840"/>
    </source>
</evidence>
<evidence type="ECO:0000313" key="15">
    <source>
        <dbReference type="Proteomes" id="UP000054558"/>
    </source>
</evidence>
<dbReference type="GO" id="GO:0005524">
    <property type="term" value="F:ATP binding"/>
    <property type="evidence" value="ECO:0007669"/>
    <property type="project" value="UniProtKB-UniRule"/>
</dbReference>
<dbReference type="SUPFAM" id="SSF56112">
    <property type="entry name" value="Protein kinase-like (PK-like)"/>
    <property type="match status" value="1"/>
</dbReference>
<organism evidence="14 15">
    <name type="scientific">Klebsormidium nitens</name>
    <name type="common">Green alga</name>
    <name type="synonym">Ulothrix nitens</name>
    <dbReference type="NCBI Taxonomy" id="105231"/>
    <lineage>
        <taxon>Eukaryota</taxon>
        <taxon>Viridiplantae</taxon>
        <taxon>Streptophyta</taxon>
        <taxon>Klebsormidiophyceae</taxon>
        <taxon>Klebsormidiales</taxon>
        <taxon>Klebsormidiaceae</taxon>
        <taxon>Klebsormidium</taxon>
    </lineage>
</organism>
<dbReference type="GO" id="GO:0016020">
    <property type="term" value="C:membrane"/>
    <property type="evidence" value="ECO:0007669"/>
    <property type="project" value="UniProtKB-SubCell"/>
</dbReference>
<dbReference type="FunFam" id="3.30.200.20:FF:000039">
    <property type="entry name" value="receptor-like protein kinase FERONIA"/>
    <property type="match status" value="1"/>
</dbReference>
<dbReference type="Gene3D" id="3.80.10.10">
    <property type="entry name" value="Ribonuclease Inhibitor"/>
    <property type="match status" value="2"/>
</dbReference>
<keyword evidence="12" id="KW-1133">Transmembrane helix</keyword>
<dbReference type="InterPro" id="IPR001245">
    <property type="entry name" value="Ser-Thr/Tyr_kinase_cat_dom"/>
</dbReference>
<dbReference type="AlphaFoldDB" id="A0A1Y1IA36"/>
<dbReference type="InterPro" id="IPR011009">
    <property type="entry name" value="Kinase-like_dom_sf"/>
</dbReference>